<reference evidence="2 3" key="1">
    <citation type="submission" date="2019-04" db="EMBL/GenBank/DDBJ databases">
        <title>Aspergillus burnettii sp. nov., novel species from soil in southeast Queensland.</title>
        <authorList>
            <person name="Gilchrist C.L.M."/>
            <person name="Pitt J.I."/>
            <person name="Lange L."/>
            <person name="Lacey H.J."/>
            <person name="Vuong D."/>
            <person name="Midgley D.J."/>
            <person name="Greenfield P."/>
            <person name="Bradbury M."/>
            <person name="Lacey E."/>
            <person name="Busk P.K."/>
            <person name="Pilgaard B."/>
            <person name="Chooi Y.H."/>
            <person name="Piggott A.M."/>
        </authorList>
    </citation>
    <scope>NUCLEOTIDE SEQUENCE [LARGE SCALE GENOMIC DNA]</scope>
    <source>
        <strain evidence="2 3">FRR 5400</strain>
    </source>
</reference>
<evidence type="ECO:0000256" key="1">
    <source>
        <dbReference type="SAM" id="SignalP"/>
    </source>
</evidence>
<keyword evidence="1" id="KW-0732">Signal</keyword>
<accession>A0A8H6E0S3</accession>
<gene>
    <name evidence="2" type="ORF">ETB97_010044</name>
</gene>
<evidence type="ECO:0000313" key="2">
    <source>
        <dbReference type="EMBL" id="KAF5855104.1"/>
    </source>
</evidence>
<dbReference type="Proteomes" id="UP000541154">
    <property type="component" value="Unassembled WGS sequence"/>
</dbReference>
<name>A0A8H6E0S3_PETAA</name>
<dbReference type="AlphaFoldDB" id="A0A8H6E0S3"/>
<feature type="signal peptide" evidence="1">
    <location>
        <begin position="1"/>
        <end position="22"/>
    </location>
</feature>
<sequence length="229" mass="26279">MKLLLLFMKIILASTCMDKSDANSPTSCNDYLENPKSCISQASPSFDTLKASPANPPAVGFQVHQPNKESKLNDLALEKDQRVLNRVIRAYYNSDLAQTLSPARPTPTNSDHFIEIQVVVRILMDESEIKHIPLGQLVRLSEYINSRKNLYRIEAKLNNEKSRIPLDWYPNDAEIFDYYNSRLPNTSYTVLDMVKQLLKEMMEDSTIFSPLSRRIGSKLYEKVCDFPIR</sequence>
<feature type="chain" id="PRO_5034272052" evidence="1">
    <location>
        <begin position="23"/>
        <end position="229"/>
    </location>
</feature>
<protein>
    <submittedName>
        <fullName evidence="2">Uncharacterized protein</fullName>
    </submittedName>
</protein>
<evidence type="ECO:0000313" key="3">
    <source>
        <dbReference type="Proteomes" id="UP000541154"/>
    </source>
</evidence>
<dbReference type="EMBL" id="SPNV01000505">
    <property type="protein sequence ID" value="KAF5855104.1"/>
    <property type="molecule type" value="Genomic_DNA"/>
</dbReference>
<organism evidence="2 3">
    <name type="scientific">Petromyces alliaceus</name>
    <name type="common">Aspergillus alliaceus</name>
    <dbReference type="NCBI Taxonomy" id="209559"/>
    <lineage>
        <taxon>Eukaryota</taxon>
        <taxon>Fungi</taxon>
        <taxon>Dikarya</taxon>
        <taxon>Ascomycota</taxon>
        <taxon>Pezizomycotina</taxon>
        <taxon>Eurotiomycetes</taxon>
        <taxon>Eurotiomycetidae</taxon>
        <taxon>Eurotiales</taxon>
        <taxon>Aspergillaceae</taxon>
        <taxon>Aspergillus</taxon>
        <taxon>Aspergillus subgen. Circumdati</taxon>
    </lineage>
</organism>
<proteinExistence type="predicted"/>
<keyword evidence="3" id="KW-1185">Reference proteome</keyword>
<comment type="caution">
    <text evidence="2">The sequence shown here is derived from an EMBL/GenBank/DDBJ whole genome shotgun (WGS) entry which is preliminary data.</text>
</comment>